<keyword evidence="11" id="KW-1133">Transmembrane helix</keyword>
<keyword evidence="2" id="KW-0645">Protease</keyword>
<evidence type="ECO:0000256" key="1">
    <source>
        <dbReference type="ARBA" id="ARBA00012336"/>
    </source>
</evidence>
<feature type="transmembrane region" description="Helical" evidence="11">
    <location>
        <begin position="88"/>
        <end position="105"/>
    </location>
</feature>
<evidence type="ECO:0000256" key="8">
    <source>
        <dbReference type="PIRSR" id="PIRSR627057-1"/>
    </source>
</evidence>
<keyword evidence="11" id="KW-0472">Membrane</keyword>
<feature type="binding site" evidence="9">
    <location>
        <position position="430"/>
    </location>
    <ligand>
        <name>Zn(2+)</name>
        <dbReference type="ChEBI" id="CHEBI:29105"/>
        <note>catalytic</note>
    </ligand>
</feature>
<feature type="domain" description="CAAX prenyl protease 1 N-terminal" evidence="13">
    <location>
        <begin position="289"/>
        <end position="353"/>
    </location>
</feature>
<dbReference type="GeneID" id="68106144"/>
<keyword evidence="4" id="KW-0378">Hydrolase</keyword>
<evidence type="ECO:0000256" key="4">
    <source>
        <dbReference type="ARBA" id="ARBA00022801"/>
    </source>
</evidence>
<evidence type="ECO:0000313" key="15">
    <source>
        <dbReference type="Proteomes" id="UP000816034"/>
    </source>
</evidence>
<feature type="region of interest" description="Disordered" evidence="10">
    <location>
        <begin position="257"/>
        <end position="278"/>
    </location>
</feature>
<keyword evidence="3 9" id="KW-0479">Metal-binding</keyword>
<organism evidence="14 15">
    <name type="scientific">Naegleria lovaniensis</name>
    <name type="common">Amoeba</name>
    <dbReference type="NCBI Taxonomy" id="51637"/>
    <lineage>
        <taxon>Eukaryota</taxon>
        <taxon>Discoba</taxon>
        <taxon>Heterolobosea</taxon>
        <taxon>Tetramitia</taxon>
        <taxon>Eutetramitia</taxon>
        <taxon>Vahlkampfiidae</taxon>
        <taxon>Naegleria</taxon>
    </lineage>
</organism>
<evidence type="ECO:0000256" key="10">
    <source>
        <dbReference type="SAM" id="MobiDB-lite"/>
    </source>
</evidence>
<evidence type="ECO:0000256" key="7">
    <source>
        <dbReference type="ARBA" id="ARBA00044456"/>
    </source>
</evidence>
<dbReference type="GO" id="GO:0004222">
    <property type="term" value="F:metalloendopeptidase activity"/>
    <property type="evidence" value="ECO:0007669"/>
    <property type="project" value="InterPro"/>
</dbReference>
<dbReference type="EMBL" id="PYSW02000072">
    <property type="protein sequence ID" value="KAG2372627.1"/>
    <property type="molecule type" value="Genomic_DNA"/>
</dbReference>
<dbReference type="CDD" id="cd07343">
    <property type="entry name" value="M48A_Zmpste24p_like"/>
    <property type="match status" value="1"/>
</dbReference>
<dbReference type="InterPro" id="IPR001915">
    <property type="entry name" value="Peptidase_M48"/>
</dbReference>
<feature type="binding site" evidence="9">
    <location>
        <position position="434"/>
    </location>
    <ligand>
        <name>Zn(2+)</name>
        <dbReference type="ChEBI" id="CHEBI:29105"/>
        <note>catalytic</note>
    </ligand>
</feature>
<dbReference type="Pfam" id="PF16491">
    <property type="entry name" value="Peptidase_M48_N"/>
    <property type="match status" value="2"/>
</dbReference>
<dbReference type="PANTHER" id="PTHR10120">
    <property type="entry name" value="CAAX PRENYL PROTEASE 1"/>
    <property type="match status" value="1"/>
</dbReference>
<feature type="transmembrane region" description="Helical" evidence="11">
    <location>
        <begin position="443"/>
        <end position="463"/>
    </location>
</feature>
<comment type="cofactor">
    <cofactor evidence="9">
        <name>Zn(2+)</name>
        <dbReference type="ChEBI" id="CHEBI:29105"/>
    </cofactor>
    <text evidence="9">Binds 1 zinc ion per subunit.</text>
</comment>
<keyword evidence="6" id="KW-0482">Metalloprotease</keyword>
<dbReference type="AlphaFoldDB" id="A0AA88GBI5"/>
<dbReference type="Proteomes" id="UP000816034">
    <property type="component" value="Unassembled WGS sequence"/>
</dbReference>
<sequence>MLHLYVAHYATKLANIVQQVPLPFLAITILFNAIAFVIELYLDYRQSRLLKTSTNIPSKLQDYIDKDEYDDMRNYSITRLGFSRLENAYGFITEVFILLSGVLNWMFDLALKTNVLLFGLGEEYVITRGVTFLFLVSLLSTFVRAPFEVYRIFVLDGKFFEIKQERRDLQKSIENDPSTEFLKKETLDKISRRRVMQVNNANMFFGDENHQNGSYYNEYSTDEEEVALLPEHASPQLNEKSIIGKENIANKLMTSTAVETSEDEKEDHDASLSDNSSDSGVQDIMSVFRNWIMDQIKMGIMAVVIGIPLLFLILWLLITGSPIHWVYLWFGGVALSVGIYELYPIVLAPMFNTFYEMPEGPLRKSIEELTKTVGIDVKDIVYVDGSKRSEHANAFMVGSGKNKKIVLYDNLISKDGLNLTNEEILAILAHEIHHYKMNHSIKILTSQVLALGIFLFILSFTIYNEHFYSSFGFGFIDPSVGLCLFSYLYQPLGNLAMVILNYIQRSYEYSSDEYSLSLGYDIEKPLIRMHVNNVYNLIVDKLYSRYYNAHPSLLERMDNIKRFKEKYAVRQRLNAKLTKQE</sequence>
<comment type="catalytic activity">
    <reaction evidence="7">
        <text>Hydrolyzes the peptide bond -P2-(S-farnesyl or geranylgeranyl)C-P1'-P2'-P3'-COOH where P1' and P2' are amino acids with aliphatic side chains and P3' is any C-terminal residue.</text>
        <dbReference type="EC" id="3.4.24.84"/>
    </reaction>
</comment>
<gene>
    <name evidence="14" type="ORF">C9374_013691</name>
</gene>
<feature type="transmembrane region" description="Helical" evidence="11">
    <location>
        <begin position="125"/>
        <end position="143"/>
    </location>
</feature>
<evidence type="ECO:0000259" key="12">
    <source>
        <dbReference type="Pfam" id="PF01435"/>
    </source>
</evidence>
<keyword evidence="5 9" id="KW-0862">Zinc</keyword>
<evidence type="ECO:0000256" key="5">
    <source>
        <dbReference type="ARBA" id="ARBA00022833"/>
    </source>
</evidence>
<evidence type="ECO:0000256" key="9">
    <source>
        <dbReference type="PIRSR" id="PIRSR627057-2"/>
    </source>
</evidence>
<dbReference type="GO" id="GO:0071586">
    <property type="term" value="P:CAAX-box protein processing"/>
    <property type="evidence" value="ECO:0007669"/>
    <property type="project" value="InterPro"/>
</dbReference>
<feature type="transmembrane region" description="Helical" evidence="11">
    <location>
        <begin position="469"/>
        <end position="489"/>
    </location>
</feature>
<keyword evidence="15" id="KW-1185">Reference proteome</keyword>
<keyword evidence="11" id="KW-0812">Transmembrane</keyword>
<dbReference type="InterPro" id="IPR032456">
    <property type="entry name" value="Peptidase_M48_N"/>
</dbReference>
<evidence type="ECO:0000256" key="6">
    <source>
        <dbReference type="ARBA" id="ARBA00023049"/>
    </source>
</evidence>
<feature type="transmembrane region" description="Helical" evidence="11">
    <location>
        <begin position="298"/>
        <end position="318"/>
    </location>
</feature>
<comment type="caution">
    <text evidence="14">The sequence shown here is derived from an EMBL/GenBank/DDBJ whole genome shotgun (WGS) entry which is preliminary data.</text>
</comment>
<dbReference type="GO" id="GO:0046872">
    <property type="term" value="F:metal ion binding"/>
    <property type="evidence" value="ECO:0007669"/>
    <property type="project" value="UniProtKB-KW"/>
</dbReference>
<reference evidence="14 15" key="1">
    <citation type="journal article" date="2018" name="BMC Genomics">
        <title>The genome of Naegleria lovaniensis, the basis for a comparative approach to unravel pathogenicity factors of the human pathogenic amoeba N. fowleri.</title>
        <authorList>
            <person name="Liechti N."/>
            <person name="Schurch N."/>
            <person name="Bruggmann R."/>
            <person name="Wittwer M."/>
        </authorList>
    </citation>
    <scope>NUCLEOTIDE SEQUENCE [LARGE SCALE GENOMIC DNA]</scope>
    <source>
        <strain evidence="14 15">ATCC 30569</strain>
    </source>
</reference>
<evidence type="ECO:0000313" key="14">
    <source>
        <dbReference type="EMBL" id="KAG2372627.1"/>
    </source>
</evidence>
<dbReference type="Gene3D" id="3.30.2010.10">
    <property type="entry name" value="Metalloproteases ('zincins'), catalytic domain"/>
    <property type="match status" value="1"/>
</dbReference>
<evidence type="ECO:0000259" key="13">
    <source>
        <dbReference type="Pfam" id="PF16491"/>
    </source>
</evidence>
<feature type="domain" description="Peptidase M48" evidence="12">
    <location>
        <begin position="360"/>
        <end position="562"/>
    </location>
</feature>
<accession>A0AA88GBI5</accession>
<evidence type="ECO:0000256" key="3">
    <source>
        <dbReference type="ARBA" id="ARBA00022723"/>
    </source>
</evidence>
<dbReference type="Pfam" id="PF01435">
    <property type="entry name" value="Peptidase_M48"/>
    <property type="match status" value="1"/>
</dbReference>
<evidence type="ECO:0000256" key="11">
    <source>
        <dbReference type="SAM" id="Phobius"/>
    </source>
</evidence>
<name>A0AA88GBI5_NAELO</name>
<feature type="active site" description="Proton donor" evidence="8">
    <location>
        <position position="512"/>
    </location>
</feature>
<dbReference type="RefSeq" id="XP_044541802.1">
    <property type="nucleotide sequence ID" value="XM_044689595.1"/>
</dbReference>
<evidence type="ECO:0000256" key="2">
    <source>
        <dbReference type="ARBA" id="ARBA00022670"/>
    </source>
</evidence>
<dbReference type="InterPro" id="IPR027057">
    <property type="entry name" value="CAXX_Prtase_1"/>
</dbReference>
<feature type="domain" description="CAAX prenyl protease 1 N-terminal" evidence="13">
    <location>
        <begin position="46"/>
        <end position="159"/>
    </location>
</feature>
<feature type="active site" evidence="8">
    <location>
        <position position="431"/>
    </location>
</feature>
<proteinExistence type="predicted"/>
<dbReference type="EC" id="3.4.24.84" evidence="1"/>
<feature type="transmembrane region" description="Helical" evidence="11">
    <location>
        <begin position="324"/>
        <end position="343"/>
    </location>
</feature>
<feature type="binding site" evidence="9">
    <location>
        <position position="508"/>
    </location>
    <ligand>
        <name>Zn(2+)</name>
        <dbReference type="ChEBI" id="CHEBI:29105"/>
        <note>catalytic</note>
    </ligand>
</feature>
<protein>
    <recommendedName>
        <fullName evidence="1">Ste24 endopeptidase</fullName>
        <ecNumber evidence="1">3.4.24.84</ecNumber>
    </recommendedName>
</protein>
<feature type="transmembrane region" description="Helical" evidence="11">
    <location>
        <begin position="20"/>
        <end position="42"/>
    </location>
</feature>